<feature type="transmembrane region" description="Helical" evidence="7">
    <location>
        <begin position="161"/>
        <end position="183"/>
    </location>
</feature>
<dbReference type="Pfam" id="PF00854">
    <property type="entry name" value="PTR2"/>
    <property type="match status" value="1"/>
</dbReference>
<feature type="transmembrane region" description="Helical" evidence="7">
    <location>
        <begin position="203"/>
        <end position="219"/>
    </location>
</feature>
<keyword evidence="5 7" id="KW-0472">Membrane</keyword>
<evidence type="ECO:0000256" key="5">
    <source>
        <dbReference type="ARBA" id="ARBA00023136"/>
    </source>
</evidence>
<evidence type="ECO:0000256" key="3">
    <source>
        <dbReference type="ARBA" id="ARBA00022692"/>
    </source>
</evidence>
<evidence type="ECO:0000256" key="4">
    <source>
        <dbReference type="ARBA" id="ARBA00022989"/>
    </source>
</evidence>
<dbReference type="InterPro" id="IPR036259">
    <property type="entry name" value="MFS_trans_sf"/>
</dbReference>
<feature type="transmembrane region" description="Helical" evidence="7">
    <location>
        <begin position="443"/>
        <end position="463"/>
    </location>
</feature>
<evidence type="ECO:0008006" key="10">
    <source>
        <dbReference type="Google" id="ProtNLM"/>
    </source>
</evidence>
<feature type="transmembrane region" description="Helical" evidence="7">
    <location>
        <begin position="104"/>
        <end position="122"/>
    </location>
</feature>
<protein>
    <recommendedName>
        <fullName evidence="10">Amino acid/peptide transporter (Peptide:H+ symporter)</fullName>
    </recommendedName>
</protein>
<dbReference type="OrthoDB" id="8904098at2759"/>
<feature type="transmembrane region" description="Helical" evidence="7">
    <location>
        <begin position="413"/>
        <end position="431"/>
    </location>
</feature>
<keyword evidence="4 7" id="KW-1133">Transmembrane helix</keyword>
<organism evidence="8 9">
    <name type="scientific">Allomyces macrogynus (strain ATCC 38327)</name>
    <name type="common">Allomyces javanicus var. macrogynus</name>
    <dbReference type="NCBI Taxonomy" id="578462"/>
    <lineage>
        <taxon>Eukaryota</taxon>
        <taxon>Fungi</taxon>
        <taxon>Fungi incertae sedis</taxon>
        <taxon>Blastocladiomycota</taxon>
        <taxon>Blastocladiomycetes</taxon>
        <taxon>Blastocladiales</taxon>
        <taxon>Blastocladiaceae</taxon>
        <taxon>Allomyces</taxon>
    </lineage>
</organism>
<dbReference type="GO" id="GO:0006857">
    <property type="term" value="P:oligopeptide transport"/>
    <property type="evidence" value="ECO:0007669"/>
    <property type="project" value="InterPro"/>
</dbReference>
<reference evidence="8 9" key="1">
    <citation type="submission" date="2009-11" db="EMBL/GenBank/DDBJ databases">
        <title>Annotation of Allomyces macrogynus ATCC 38327.</title>
        <authorList>
            <consortium name="The Broad Institute Genome Sequencing Platform"/>
            <person name="Russ C."/>
            <person name="Cuomo C."/>
            <person name="Burger G."/>
            <person name="Gray M.W."/>
            <person name="Holland P.W.H."/>
            <person name="King N."/>
            <person name="Lang F.B.F."/>
            <person name="Roger A.J."/>
            <person name="Ruiz-Trillo I."/>
            <person name="Young S.K."/>
            <person name="Zeng Q."/>
            <person name="Gargeya S."/>
            <person name="Fitzgerald M."/>
            <person name="Haas B."/>
            <person name="Abouelleil A."/>
            <person name="Alvarado L."/>
            <person name="Arachchi H.M."/>
            <person name="Berlin A."/>
            <person name="Chapman S.B."/>
            <person name="Gearin G."/>
            <person name="Goldberg J."/>
            <person name="Griggs A."/>
            <person name="Gujja S."/>
            <person name="Hansen M."/>
            <person name="Heiman D."/>
            <person name="Howarth C."/>
            <person name="Larimer J."/>
            <person name="Lui A."/>
            <person name="MacDonald P.J.P."/>
            <person name="McCowen C."/>
            <person name="Montmayeur A."/>
            <person name="Murphy C."/>
            <person name="Neiman D."/>
            <person name="Pearson M."/>
            <person name="Priest M."/>
            <person name="Roberts A."/>
            <person name="Saif S."/>
            <person name="Shea T."/>
            <person name="Sisk P."/>
            <person name="Stolte C."/>
            <person name="Sykes S."/>
            <person name="Wortman J."/>
            <person name="Nusbaum C."/>
            <person name="Birren B."/>
        </authorList>
    </citation>
    <scope>NUCLEOTIDE SEQUENCE [LARGE SCALE GENOMIC DNA]</scope>
    <source>
        <strain evidence="8 9">ATCC 38327</strain>
    </source>
</reference>
<feature type="transmembrane region" description="Helical" evidence="7">
    <location>
        <begin position="128"/>
        <end position="149"/>
    </location>
</feature>
<dbReference type="PANTHER" id="PTHR11654">
    <property type="entry name" value="OLIGOPEPTIDE TRANSPORTER-RELATED"/>
    <property type="match status" value="1"/>
</dbReference>
<feature type="compositionally biased region" description="Low complexity" evidence="6">
    <location>
        <begin position="44"/>
        <end position="56"/>
    </location>
</feature>
<feature type="compositionally biased region" description="Basic and acidic residues" evidence="6">
    <location>
        <begin position="603"/>
        <end position="614"/>
    </location>
</feature>
<evidence type="ECO:0000256" key="6">
    <source>
        <dbReference type="SAM" id="MobiDB-lite"/>
    </source>
</evidence>
<dbReference type="Gene3D" id="1.20.1250.20">
    <property type="entry name" value="MFS general substrate transporter like domains"/>
    <property type="match status" value="1"/>
</dbReference>
<feature type="compositionally biased region" description="Polar residues" evidence="6">
    <location>
        <begin position="32"/>
        <end position="43"/>
    </location>
</feature>
<feature type="transmembrane region" description="Helical" evidence="7">
    <location>
        <begin position="360"/>
        <end position="377"/>
    </location>
</feature>
<dbReference type="VEuPathDB" id="FungiDB:AMAG_12197"/>
<dbReference type="Proteomes" id="UP000054350">
    <property type="component" value="Unassembled WGS sequence"/>
</dbReference>
<keyword evidence="9" id="KW-1185">Reference proteome</keyword>
<dbReference type="EMBL" id="GG745352">
    <property type="protein sequence ID" value="KNE67124.1"/>
    <property type="molecule type" value="Genomic_DNA"/>
</dbReference>
<accession>A0A0L0SXS3</accession>
<dbReference type="CDD" id="cd17347">
    <property type="entry name" value="MFS_SLC15A1_2_like"/>
    <property type="match status" value="1"/>
</dbReference>
<name>A0A0L0SXS3_ALLM3</name>
<dbReference type="AlphaFoldDB" id="A0A0L0SXS3"/>
<comment type="subcellular location">
    <subcellularLocation>
        <location evidence="1">Membrane</location>
        <topology evidence="1">Multi-pass membrane protein</topology>
    </subcellularLocation>
</comment>
<feature type="compositionally biased region" description="Low complexity" evidence="6">
    <location>
        <begin position="1"/>
        <end position="23"/>
    </location>
</feature>
<dbReference type="eggNOG" id="KOG1237">
    <property type="taxonomic scope" value="Eukaryota"/>
</dbReference>
<feature type="transmembrane region" description="Helical" evidence="7">
    <location>
        <begin position="512"/>
        <end position="532"/>
    </location>
</feature>
<dbReference type="OMA" id="SNLTQMC"/>
<comment type="similarity">
    <text evidence="2">Belongs to the major facilitator superfamily. Proton-dependent oligopeptide transporter (POT/PTR) (TC 2.A.17) family.</text>
</comment>
<evidence type="ECO:0000256" key="1">
    <source>
        <dbReference type="ARBA" id="ARBA00004141"/>
    </source>
</evidence>
<feature type="transmembrane region" description="Helical" evidence="7">
    <location>
        <begin position="239"/>
        <end position="264"/>
    </location>
</feature>
<dbReference type="STRING" id="578462.A0A0L0SXS3"/>
<feature type="transmembrane region" description="Helical" evidence="7">
    <location>
        <begin position="572"/>
        <end position="589"/>
    </location>
</feature>
<gene>
    <name evidence="8" type="ORF">AMAG_12197</name>
</gene>
<evidence type="ECO:0000256" key="7">
    <source>
        <dbReference type="SAM" id="Phobius"/>
    </source>
</evidence>
<dbReference type="PROSITE" id="PS01022">
    <property type="entry name" value="PTR2_1"/>
    <property type="match status" value="1"/>
</dbReference>
<feature type="transmembrane region" description="Helical" evidence="7">
    <location>
        <begin position="276"/>
        <end position="297"/>
    </location>
</feature>
<feature type="transmembrane region" description="Helical" evidence="7">
    <location>
        <begin position="544"/>
        <end position="566"/>
    </location>
</feature>
<dbReference type="GO" id="GO:0016020">
    <property type="term" value="C:membrane"/>
    <property type="evidence" value="ECO:0007669"/>
    <property type="project" value="UniProtKB-SubCell"/>
</dbReference>
<sequence>MSSPSDAAAPADAVGETSPLLGMAMGGGGPSTVRSRASGYTSLAQVDPVPSASSSSDGHDRALSSSCPPSGDAHDTGAWRGSADDVTVPKSVFFIIGNEFCERFNFYGIKAILFIYLTRYLLINSDTATALVHGFVFLAYLFTLLGGALSDGYLGRYKTIVVLSLVYCVGNLILSLTAIPGVMPISSAPASGDMEGTGKPSPWGAVVGLVMLALGTGGIKPNVSAFGADQYLPSQVRAISLYFSFFYASINTGSLLSMITTPLLRSRACFGRDDCFPLAFGLPSLLLFVSTLVFVAGQKHYRQQPPSGNVLAQVLLAMTTARKLKRQARRRDDAPLPHWLDYAALDDRFDMAFVKDIKQVLNVLWVFLPLPLFWTLYDQQSSRWTSQALLMQSRISLFGTGWTLEVKPDQMQVTNAVLILAFIPLFQHYVYPRVSLPPLRRMTVGMLFTGFSFVLAGFLQLAIDRGVFTVFDPTRGTTIEVTDPALRRHFAEQGTLQCVDKCVPILWQVPQYVIITAGEIMFSITGLEYSYSMAPASMKSVCQAAWQMTVAVGNLLVIVIAEAHLFEAAPELFFFATCLAVAAGVFAWMGKGHEVQAAAAAGARDREEETERARLLPGGTAEDDEEVAI</sequence>
<proteinExistence type="inferred from homology"/>
<evidence type="ECO:0000313" key="8">
    <source>
        <dbReference type="EMBL" id="KNE67124.1"/>
    </source>
</evidence>
<dbReference type="SUPFAM" id="SSF103473">
    <property type="entry name" value="MFS general substrate transporter"/>
    <property type="match status" value="1"/>
</dbReference>
<feature type="region of interest" description="Disordered" evidence="6">
    <location>
        <begin position="600"/>
        <end position="629"/>
    </location>
</feature>
<dbReference type="InterPro" id="IPR000109">
    <property type="entry name" value="POT_fam"/>
</dbReference>
<dbReference type="InterPro" id="IPR018456">
    <property type="entry name" value="PTR2_symporter_CS"/>
</dbReference>
<evidence type="ECO:0000313" key="9">
    <source>
        <dbReference type="Proteomes" id="UP000054350"/>
    </source>
</evidence>
<keyword evidence="3 7" id="KW-0812">Transmembrane</keyword>
<feature type="region of interest" description="Disordered" evidence="6">
    <location>
        <begin position="1"/>
        <end position="78"/>
    </location>
</feature>
<reference evidence="9" key="2">
    <citation type="submission" date="2009-11" db="EMBL/GenBank/DDBJ databases">
        <title>The Genome Sequence of Allomyces macrogynus strain ATCC 38327.</title>
        <authorList>
            <consortium name="The Broad Institute Genome Sequencing Platform"/>
            <person name="Russ C."/>
            <person name="Cuomo C."/>
            <person name="Shea T."/>
            <person name="Young S.K."/>
            <person name="Zeng Q."/>
            <person name="Koehrsen M."/>
            <person name="Haas B."/>
            <person name="Borodovsky M."/>
            <person name="Guigo R."/>
            <person name="Alvarado L."/>
            <person name="Berlin A."/>
            <person name="Borenstein D."/>
            <person name="Chen Z."/>
            <person name="Engels R."/>
            <person name="Freedman E."/>
            <person name="Gellesch M."/>
            <person name="Goldberg J."/>
            <person name="Griggs A."/>
            <person name="Gujja S."/>
            <person name="Heiman D."/>
            <person name="Hepburn T."/>
            <person name="Howarth C."/>
            <person name="Jen D."/>
            <person name="Larson L."/>
            <person name="Lewis B."/>
            <person name="Mehta T."/>
            <person name="Park D."/>
            <person name="Pearson M."/>
            <person name="Roberts A."/>
            <person name="Saif S."/>
            <person name="Shenoy N."/>
            <person name="Sisk P."/>
            <person name="Stolte C."/>
            <person name="Sykes S."/>
            <person name="Walk T."/>
            <person name="White J."/>
            <person name="Yandava C."/>
            <person name="Burger G."/>
            <person name="Gray M.W."/>
            <person name="Holland P.W.H."/>
            <person name="King N."/>
            <person name="Lang F.B.F."/>
            <person name="Roger A.J."/>
            <person name="Ruiz-Trillo I."/>
            <person name="Lander E."/>
            <person name="Nusbaum C."/>
        </authorList>
    </citation>
    <scope>NUCLEOTIDE SEQUENCE [LARGE SCALE GENOMIC DNA]</scope>
    <source>
        <strain evidence="9">ATCC 38327</strain>
    </source>
</reference>
<dbReference type="GO" id="GO:0022857">
    <property type="term" value="F:transmembrane transporter activity"/>
    <property type="evidence" value="ECO:0007669"/>
    <property type="project" value="InterPro"/>
</dbReference>
<evidence type="ECO:0000256" key="2">
    <source>
        <dbReference type="ARBA" id="ARBA00005982"/>
    </source>
</evidence>